<sequence>MMFYHSSHTKDIQASAALHSTITGILASVHGVLHESRAALALLLCARWGAAVPPNDEQLKRNLEALVASGMTLWWINYIGAVASFISACYPAGIVPGTEKRLSFRTSWTRDAKGRSQLDLRIHIDSSQDVNALAKDAKSIEKVGKPKRWIGGKDGVGHKVTAEIV</sequence>
<evidence type="ECO:0000313" key="3">
    <source>
        <dbReference type="EMBL" id="QIW98918.1"/>
    </source>
</evidence>
<reference evidence="3 4" key="1">
    <citation type="journal article" date="2016" name="Sci. Rep.">
        <title>Peltaster fructicola genome reveals evolution from an invasive phytopathogen to an ectophytic parasite.</title>
        <authorList>
            <person name="Xu C."/>
            <person name="Chen H."/>
            <person name="Gleason M.L."/>
            <person name="Xu J.R."/>
            <person name="Liu H."/>
            <person name="Zhang R."/>
            <person name="Sun G."/>
        </authorList>
    </citation>
    <scope>NUCLEOTIDE SEQUENCE [LARGE SCALE GENOMIC DNA]</scope>
    <source>
        <strain evidence="3 4">LNHT1506</strain>
    </source>
</reference>
<organism evidence="3 4">
    <name type="scientific">Peltaster fructicola</name>
    <dbReference type="NCBI Taxonomy" id="286661"/>
    <lineage>
        <taxon>Eukaryota</taxon>
        <taxon>Fungi</taxon>
        <taxon>Dikarya</taxon>
        <taxon>Ascomycota</taxon>
        <taxon>Pezizomycotina</taxon>
        <taxon>Dothideomycetes</taxon>
        <taxon>Dothideomycetes incertae sedis</taxon>
        <taxon>Peltaster</taxon>
    </lineage>
</organism>
<feature type="transmembrane region" description="Helical" evidence="1">
    <location>
        <begin position="75"/>
        <end position="95"/>
    </location>
</feature>
<dbReference type="Pfam" id="PF23566">
    <property type="entry name" value="RTG2_C"/>
    <property type="match status" value="1"/>
</dbReference>
<gene>
    <name evidence="3" type="ORF">AMS68_004436</name>
</gene>
<name>A0A6H0XWC5_9PEZI</name>
<evidence type="ECO:0000256" key="1">
    <source>
        <dbReference type="SAM" id="Phobius"/>
    </source>
</evidence>
<feature type="domain" description="RTG2 C-terminal" evidence="2">
    <location>
        <begin position="1"/>
        <end position="164"/>
    </location>
</feature>
<evidence type="ECO:0000313" key="4">
    <source>
        <dbReference type="Proteomes" id="UP000503462"/>
    </source>
</evidence>
<protein>
    <recommendedName>
        <fullName evidence="2">RTG2 C-terminal domain-containing protein</fullName>
    </recommendedName>
</protein>
<keyword evidence="1" id="KW-1133">Transmembrane helix</keyword>
<dbReference type="AlphaFoldDB" id="A0A6H0XWC5"/>
<dbReference type="OrthoDB" id="2014654at2759"/>
<dbReference type="InterPro" id="IPR057512">
    <property type="entry name" value="RTG2_C"/>
</dbReference>
<keyword evidence="4" id="KW-1185">Reference proteome</keyword>
<proteinExistence type="predicted"/>
<dbReference type="EMBL" id="CP051141">
    <property type="protein sequence ID" value="QIW98918.1"/>
    <property type="molecule type" value="Genomic_DNA"/>
</dbReference>
<keyword evidence="1" id="KW-0472">Membrane</keyword>
<dbReference type="Proteomes" id="UP000503462">
    <property type="component" value="Chromosome 3"/>
</dbReference>
<keyword evidence="1" id="KW-0812">Transmembrane</keyword>
<accession>A0A6H0XWC5</accession>
<evidence type="ECO:0000259" key="2">
    <source>
        <dbReference type="Pfam" id="PF23566"/>
    </source>
</evidence>